<evidence type="ECO:0000313" key="2">
    <source>
        <dbReference type="Proteomes" id="UP001158045"/>
    </source>
</evidence>
<sequence>MIKLLIGKPGEGKTKEMIAKANAALSTSKGNIIFIGESNESIIEIHHDIRYINISEFPISSSDELIAFLHGMISNNYDIEKIYLDGVFNLFITTPKELCKWLDKVKMMTDQHKIQVEVSISINEDIPDCFKPYLTA</sequence>
<name>A0ABT6NEF5_9FIRM</name>
<evidence type="ECO:0000313" key="1">
    <source>
        <dbReference type="EMBL" id="MDH8678809.1"/>
    </source>
</evidence>
<dbReference type="RefSeq" id="WP_281094699.1">
    <property type="nucleotide sequence ID" value="NZ_JARYZI010000007.1"/>
</dbReference>
<dbReference type="EMBL" id="JARYZI010000007">
    <property type="protein sequence ID" value="MDH8678809.1"/>
    <property type="molecule type" value="Genomic_DNA"/>
</dbReference>
<proteinExistence type="predicted"/>
<comment type="caution">
    <text evidence="1">The sequence shown here is derived from an EMBL/GenBank/DDBJ whole genome shotgun (WGS) entry which is preliminary data.</text>
</comment>
<dbReference type="Proteomes" id="UP001158045">
    <property type="component" value="Unassembled WGS sequence"/>
</dbReference>
<accession>A0ABT6NEF5</accession>
<evidence type="ECO:0008006" key="3">
    <source>
        <dbReference type="Google" id="ProtNLM"/>
    </source>
</evidence>
<reference evidence="1 2" key="1">
    <citation type="submission" date="2023-04" db="EMBL/GenBank/DDBJ databases">
        <title>Fusibacter bizertensis strain WBS, isolated from littoral bottom sediments of the Arctic seas - biochemical and genomic analysis.</title>
        <authorList>
            <person name="Brioukhanov A.L."/>
        </authorList>
    </citation>
    <scope>NUCLEOTIDE SEQUENCE [LARGE SCALE GENOMIC DNA]</scope>
    <source>
        <strain evidence="1 2">WBS</strain>
    </source>
</reference>
<gene>
    <name evidence="1" type="ORF">QE109_11655</name>
</gene>
<organism evidence="1 2">
    <name type="scientific">Fusibacter bizertensis</name>
    <dbReference type="NCBI Taxonomy" id="1488331"/>
    <lineage>
        <taxon>Bacteria</taxon>
        <taxon>Bacillati</taxon>
        <taxon>Bacillota</taxon>
        <taxon>Clostridia</taxon>
        <taxon>Eubacteriales</taxon>
        <taxon>Eubacteriales Family XII. Incertae Sedis</taxon>
        <taxon>Fusibacter</taxon>
    </lineage>
</organism>
<protein>
    <recommendedName>
        <fullName evidence="3">Twitching motility protein PilT</fullName>
    </recommendedName>
</protein>
<keyword evidence="2" id="KW-1185">Reference proteome</keyword>